<evidence type="ECO:0000313" key="3">
    <source>
        <dbReference type="EMBL" id="RZI45328.1"/>
    </source>
</evidence>
<dbReference type="Gene3D" id="3.90.550.20">
    <property type="match status" value="1"/>
</dbReference>
<sequence>MTNFIKGSRTKSLYFFCLLALLSGKTLEASHLFDHDPIARNQSFEHPKFGITFGINVFPVANFVKDSQERVMHWVPGSNYYRHAVLPQEGIDTYRAYKTLDDLYRENHPDIACKYETLKVEDTPKIPLITHSIWFTNPYQPKELSNEFLEWYRYSCSLHEKDKGWRHILWVQDRTKLPHTTGFLEHHGIEIKEIYKELQEEDFVGMKKYVDHEIKECKFGRAADIFRIVALNKYGGIYRDIDFVFTRPLTGLTLAYDFFAGIEHPYAYICNAIMGFRPGHPILSKYMEIMDRNFQRKGPEYVEGCLTNPEIWDDKRALLHTLCLTGPIAFTVAIKQVLLSQGPVSHGLTIYDQPDGHKDRNIIFPPEVFFNMKDGRSPASFGWHAFATTWLQGGSKG</sequence>
<dbReference type="InterPro" id="IPR051706">
    <property type="entry name" value="Glycosyltransferase_domain"/>
</dbReference>
<accession>A0A4Q7DGK1</accession>
<reference evidence="3 4" key="1">
    <citation type="submission" date="2018-10" db="EMBL/GenBank/DDBJ databases">
        <title>An updated phylogeny of the Alphaproteobacteria reveals that the parasitic Rickettsiales and Holosporales have independent origins.</title>
        <authorList>
            <person name="Munoz-Gomez S.A."/>
            <person name="Hess S."/>
            <person name="Burger G."/>
            <person name="Lang B.F."/>
            <person name="Susko E."/>
            <person name="Slamovits C.H."/>
            <person name="Roger A.J."/>
        </authorList>
    </citation>
    <scope>NUCLEOTIDE SEQUENCE [LARGE SCALE GENOMIC DNA]</scope>
    <source>
        <strain evidence="3">HOLO01</strain>
    </source>
</reference>
<dbReference type="GO" id="GO:0000030">
    <property type="term" value="F:mannosyltransferase activity"/>
    <property type="evidence" value="ECO:0007669"/>
    <property type="project" value="TreeGrafter"/>
</dbReference>
<dbReference type="InterPro" id="IPR029044">
    <property type="entry name" value="Nucleotide-diphossugar_trans"/>
</dbReference>
<keyword evidence="1" id="KW-0808">Transferase</keyword>
<evidence type="ECO:0008006" key="5">
    <source>
        <dbReference type="Google" id="ProtNLM"/>
    </source>
</evidence>
<evidence type="ECO:0000256" key="1">
    <source>
        <dbReference type="ARBA" id="ARBA00022679"/>
    </source>
</evidence>
<feature type="signal peptide" evidence="2">
    <location>
        <begin position="1"/>
        <end position="28"/>
    </location>
</feature>
<dbReference type="RefSeq" id="WP_130154468.1">
    <property type="nucleotide sequence ID" value="NZ_SCFB01000015.1"/>
</dbReference>
<keyword evidence="2" id="KW-0732">Signal</keyword>
<proteinExistence type="predicted"/>
<dbReference type="PANTHER" id="PTHR32385:SF15">
    <property type="entry name" value="INOSITOL PHOSPHOCERAMIDE MANNOSYLTRANSFERASE 1"/>
    <property type="match status" value="1"/>
</dbReference>
<feature type="chain" id="PRO_5020179724" description="Mannosyltransferase" evidence="2">
    <location>
        <begin position="29"/>
        <end position="397"/>
    </location>
</feature>
<organism evidence="3 4">
    <name type="scientific">Candidatus Finniella inopinata</name>
    <dbReference type="NCBI Taxonomy" id="1696036"/>
    <lineage>
        <taxon>Bacteria</taxon>
        <taxon>Pseudomonadati</taxon>
        <taxon>Pseudomonadota</taxon>
        <taxon>Alphaproteobacteria</taxon>
        <taxon>Holosporales</taxon>
        <taxon>Candidatus Paracaedibacteraceae</taxon>
        <taxon>Candidatus Finniella</taxon>
    </lineage>
</organism>
<dbReference type="PANTHER" id="PTHR32385">
    <property type="entry name" value="MANNOSYL PHOSPHORYLINOSITOL CERAMIDE SYNTHASE"/>
    <property type="match status" value="1"/>
</dbReference>
<evidence type="ECO:0000256" key="2">
    <source>
        <dbReference type="SAM" id="SignalP"/>
    </source>
</evidence>
<evidence type="ECO:0000313" key="4">
    <source>
        <dbReference type="Proteomes" id="UP000293550"/>
    </source>
</evidence>
<dbReference type="Proteomes" id="UP000293550">
    <property type="component" value="Unassembled WGS sequence"/>
</dbReference>
<dbReference type="GO" id="GO:0051999">
    <property type="term" value="P:mannosyl-inositol phosphorylceramide biosynthetic process"/>
    <property type="evidence" value="ECO:0007669"/>
    <property type="project" value="TreeGrafter"/>
</dbReference>
<gene>
    <name evidence="3" type="ORF">EQU50_07285</name>
</gene>
<keyword evidence="4" id="KW-1185">Reference proteome</keyword>
<dbReference type="Pfam" id="PF04488">
    <property type="entry name" value="Gly_transf_sug"/>
    <property type="match status" value="1"/>
</dbReference>
<dbReference type="GO" id="GO:0016020">
    <property type="term" value="C:membrane"/>
    <property type="evidence" value="ECO:0007669"/>
    <property type="project" value="GOC"/>
</dbReference>
<dbReference type="EMBL" id="SCFB01000015">
    <property type="protein sequence ID" value="RZI45328.1"/>
    <property type="molecule type" value="Genomic_DNA"/>
</dbReference>
<dbReference type="OrthoDB" id="146908at2"/>
<dbReference type="InterPro" id="IPR007577">
    <property type="entry name" value="GlycoTrfase_DXD_sugar-bd_CS"/>
</dbReference>
<name>A0A4Q7DGK1_9PROT</name>
<comment type="caution">
    <text evidence="3">The sequence shown here is derived from an EMBL/GenBank/DDBJ whole genome shotgun (WGS) entry which is preliminary data.</text>
</comment>
<protein>
    <recommendedName>
        <fullName evidence="5">Mannosyltransferase</fullName>
    </recommendedName>
</protein>
<dbReference type="SUPFAM" id="SSF53448">
    <property type="entry name" value="Nucleotide-diphospho-sugar transferases"/>
    <property type="match status" value="1"/>
</dbReference>
<dbReference type="AlphaFoldDB" id="A0A4Q7DGK1"/>